<accession>A0ABN9R4K4</accession>
<dbReference type="InterPro" id="IPR057207">
    <property type="entry name" value="FBXL15_LRR"/>
</dbReference>
<dbReference type="Pfam" id="PF13516">
    <property type="entry name" value="LRR_6"/>
    <property type="match status" value="1"/>
</dbReference>
<dbReference type="PANTHER" id="PTHR13318">
    <property type="entry name" value="PARTNER OF PAIRED, ISOFORM B-RELATED"/>
    <property type="match status" value="1"/>
</dbReference>
<dbReference type="EMBL" id="CAUYUJ010005332">
    <property type="protein sequence ID" value="CAK0813232.1"/>
    <property type="molecule type" value="Genomic_DNA"/>
</dbReference>
<dbReference type="SUPFAM" id="SSF52047">
    <property type="entry name" value="RNI-like"/>
    <property type="match status" value="2"/>
</dbReference>
<dbReference type="SMART" id="SM00367">
    <property type="entry name" value="LRR_CC"/>
    <property type="match status" value="14"/>
</dbReference>
<proteinExistence type="predicted"/>
<organism evidence="2 3">
    <name type="scientific">Prorocentrum cordatum</name>
    <dbReference type="NCBI Taxonomy" id="2364126"/>
    <lineage>
        <taxon>Eukaryota</taxon>
        <taxon>Sar</taxon>
        <taxon>Alveolata</taxon>
        <taxon>Dinophyceae</taxon>
        <taxon>Prorocentrales</taxon>
        <taxon>Prorocentraceae</taxon>
        <taxon>Prorocentrum</taxon>
    </lineage>
</organism>
<comment type="caution">
    <text evidence="2">The sequence shown here is derived from an EMBL/GenBank/DDBJ whole genome shotgun (WGS) entry which is preliminary data.</text>
</comment>
<feature type="domain" description="F-box/LRR-repeat protein 15-like leucin rich repeat" evidence="1">
    <location>
        <begin position="358"/>
        <end position="474"/>
    </location>
</feature>
<dbReference type="InterPro" id="IPR001611">
    <property type="entry name" value="Leu-rich_rpt"/>
</dbReference>
<gene>
    <name evidence="2" type="ORF">PCOR1329_LOCUS17233</name>
</gene>
<dbReference type="InterPro" id="IPR006553">
    <property type="entry name" value="Leu-rich_rpt_Cys-con_subtyp"/>
</dbReference>
<dbReference type="Gene3D" id="3.80.10.10">
    <property type="entry name" value="Ribonuclease Inhibitor"/>
    <property type="match status" value="3"/>
</dbReference>
<dbReference type="InterPro" id="IPR032675">
    <property type="entry name" value="LRR_dom_sf"/>
</dbReference>
<reference evidence="2" key="1">
    <citation type="submission" date="2023-10" db="EMBL/GenBank/DDBJ databases">
        <authorList>
            <person name="Chen Y."/>
            <person name="Shah S."/>
            <person name="Dougan E. K."/>
            <person name="Thang M."/>
            <person name="Chan C."/>
        </authorList>
    </citation>
    <scope>NUCLEOTIDE SEQUENCE [LARGE SCALE GENOMIC DNA]</scope>
</reference>
<protein>
    <recommendedName>
        <fullName evidence="1">F-box/LRR-repeat protein 15-like leucin rich repeat domain-containing protein</fullName>
    </recommendedName>
</protein>
<evidence type="ECO:0000259" key="1">
    <source>
        <dbReference type="Pfam" id="PF25372"/>
    </source>
</evidence>
<name>A0ABN9R4K4_9DINO</name>
<evidence type="ECO:0000313" key="2">
    <source>
        <dbReference type="EMBL" id="CAK0813232.1"/>
    </source>
</evidence>
<keyword evidence="3" id="KW-1185">Reference proteome</keyword>
<evidence type="ECO:0000313" key="3">
    <source>
        <dbReference type="Proteomes" id="UP001189429"/>
    </source>
</evidence>
<dbReference type="Proteomes" id="UP001189429">
    <property type="component" value="Unassembled WGS sequence"/>
</dbReference>
<dbReference type="Pfam" id="PF25372">
    <property type="entry name" value="DUF7885"/>
    <property type="match status" value="1"/>
</dbReference>
<sequence>MEHAKRSLTGHTTVAELGRAYDASYLLTLLTTSRTSRMALAMASGDVRKALITELSASARGSLSNTSRAFCHIVSIEYSCAPAIDLARTTVSDAWVRRVFTQRTCVQSLDISCCPLLTHAGFLKIAAFCPHLQCLRVATSSWLTDQSLKLVARRCTGLHELDISECPRLTHVALQDIAQHCSNLTTLTASCSVIVTRCFLDLLENCKSLRKFIVIDKDRTLSVKSRTKMFQHMALYGHCLRELSLVNFGTVSHTSDAEALKQLATSNDSLNELSLDCENYAHSDAVLRSLAQVIQISRNIRLLDLQDCMSEAALSTLLRHCPTLRQLRLRHTAVTDPGMKSVAEYCPELSELELRHGTVTDVGIEGVAQGCWKLNVFSLNCQCVTEYGIKALGHHCRDLTDICIFSDNQYSDASVECVARHCPSLRSVMLKGSSFLFGDTGLKGVAQHCRYLQKLGLRSQHVTDHGLQAIAEACSALRELDVDQCGALTDIGFKAVAKCCPALRVLKCGQGHQEDEDCPRLSNVGLQCLARGCPHLETIDMDRRSPHTKELALEFQAGVTDEALRSLAFFCPALKQLDFAGSTGLTDAGWKEIAQHCRRLQTILLTGPAWVSAESLFVYADHCHFLQKLDISECGADLDAGLQAIGVKCFCLKWLRVYFCDFVTDAGISWVMERPPGLPCCYAWGCQGISVELKERLTATTLRLQGCISDELSSEGGMYSIGEDKLAWRSV</sequence>